<dbReference type="WBParaSite" id="Smp_141960.1">
    <property type="protein sequence ID" value="Smp_141960.1"/>
    <property type="gene ID" value="Smp_141960"/>
</dbReference>
<keyword evidence="1" id="KW-0040">ANK repeat</keyword>
<sequence>MTPSHATARNGFRVFISSFLELSYCVEGISPSSIVKDIIKEVELCFGISNDLMHVNFIDRGDLIDSSSLMESNIVNGSTLHVTTPKSLEVLFKSIITSDMNLIIRNSLSKFFPYPSGPFISMATKYQQDYIASRLNTALLFASGLGLANVCNTLICLGANVNAKTKFGRTPLHIAAAHLSSGEIITDLVNRGANIKTKDIFGETALDIARRYGNRHVIKQILRLSWLQRCKSAKPQYSNIPLRAFQMCDSAYPKWRRNLNGQIYLQKLTPRGEYLGSRLDAPKWYWPKLEMVLTRKQMHLEARSTGNRIKSALPYSCAK</sequence>
<dbReference type="InParanoid" id="A0A3Q0KND5"/>
<protein>
    <submittedName>
        <fullName evidence="3 4">Putative ankyrin repeat domain protein</fullName>
    </submittedName>
</protein>
<dbReference type="ExpressionAtlas" id="A0A3Q0KND5">
    <property type="expression patterns" value="baseline"/>
</dbReference>
<evidence type="ECO:0000313" key="2">
    <source>
        <dbReference type="Proteomes" id="UP000008854"/>
    </source>
</evidence>
<dbReference type="Gene3D" id="1.25.40.20">
    <property type="entry name" value="Ankyrin repeat-containing domain"/>
    <property type="match status" value="1"/>
</dbReference>
<dbReference type="STRING" id="6183.A0A3Q0KND5"/>
<reference evidence="3" key="2">
    <citation type="submission" date="2018-12" db="UniProtKB">
        <authorList>
            <consortium name="WormBaseParasite"/>
        </authorList>
    </citation>
    <scope>IDENTIFICATION</scope>
    <source>
        <strain evidence="3 4">Puerto Rican</strain>
    </source>
</reference>
<organism evidence="2 3">
    <name type="scientific">Schistosoma mansoni</name>
    <name type="common">Blood fluke</name>
    <dbReference type="NCBI Taxonomy" id="6183"/>
    <lineage>
        <taxon>Eukaryota</taxon>
        <taxon>Metazoa</taxon>
        <taxon>Spiralia</taxon>
        <taxon>Lophotrochozoa</taxon>
        <taxon>Platyhelminthes</taxon>
        <taxon>Trematoda</taxon>
        <taxon>Digenea</taxon>
        <taxon>Strigeidida</taxon>
        <taxon>Schistosomatoidea</taxon>
        <taxon>Schistosomatidae</taxon>
        <taxon>Schistosoma</taxon>
    </lineage>
</organism>
<name>A0A3Q0KND5_SCHMA</name>
<proteinExistence type="predicted"/>
<evidence type="ECO:0000313" key="4">
    <source>
        <dbReference type="WBParaSite" id="Smp_141960.2"/>
    </source>
</evidence>
<keyword evidence="2" id="KW-1185">Reference proteome</keyword>
<dbReference type="PANTHER" id="PTHR22677">
    <property type="entry name" value="ANKYRIN REPEAT DOMAIN-CONTAINING PROTEIN 60"/>
    <property type="match status" value="1"/>
</dbReference>
<dbReference type="Proteomes" id="UP000008854">
    <property type="component" value="Unassembled WGS sequence"/>
</dbReference>
<evidence type="ECO:0000313" key="3">
    <source>
        <dbReference type="WBParaSite" id="Smp_141960.1"/>
    </source>
</evidence>
<dbReference type="InterPro" id="IPR036770">
    <property type="entry name" value="Ankyrin_rpt-contain_sf"/>
</dbReference>
<dbReference type="PANTHER" id="PTHR22677:SF4">
    <property type="entry name" value="USHER SYNDROME TYPE-1G PROTEIN-LIKE PROTEIN"/>
    <property type="match status" value="1"/>
</dbReference>
<dbReference type="SMART" id="SM00248">
    <property type="entry name" value="ANK"/>
    <property type="match status" value="3"/>
</dbReference>
<dbReference type="InterPro" id="IPR002110">
    <property type="entry name" value="Ankyrin_rpt"/>
</dbReference>
<dbReference type="PROSITE" id="PS50297">
    <property type="entry name" value="ANK_REP_REGION"/>
    <property type="match status" value="1"/>
</dbReference>
<dbReference type="InterPro" id="IPR039323">
    <property type="entry name" value="ANKRD_45/46/60"/>
</dbReference>
<dbReference type="Pfam" id="PF12796">
    <property type="entry name" value="Ank_2"/>
    <property type="match status" value="1"/>
</dbReference>
<dbReference type="SUPFAM" id="SSF48403">
    <property type="entry name" value="Ankyrin repeat"/>
    <property type="match status" value="1"/>
</dbReference>
<accession>A0A5K4EP88</accession>
<reference evidence="2" key="1">
    <citation type="journal article" date="2012" name="PLoS Negl. Trop. Dis.">
        <title>A systematically improved high quality genome and transcriptome of the human blood fluke Schistosoma mansoni.</title>
        <authorList>
            <person name="Protasio A.V."/>
            <person name="Tsai I.J."/>
            <person name="Babbage A."/>
            <person name="Nichol S."/>
            <person name="Hunt M."/>
            <person name="Aslett M.A."/>
            <person name="De Silva N."/>
            <person name="Velarde G.S."/>
            <person name="Anderson T.J."/>
            <person name="Clark R.C."/>
            <person name="Davidson C."/>
            <person name="Dillon G.P."/>
            <person name="Holroyd N.E."/>
            <person name="LoVerde P.T."/>
            <person name="Lloyd C."/>
            <person name="McQuillan J."/>
            <person name="Oliveira G."/>
            <person name="Otto T.D."/>
            <person name="Parker-Manuel S.J."/>
            <person name="Quail M.A."/>
            <person name="Wilson R.A."/>
            <person name="Zerlotini A."/>
            <person name="Dunne D.W."/>
            <person name="Berriman M."/>
        </authorList>
    </citation>
    <scope>NUCLEOTIDE SEQUENCE [LARGE SCALE GENOMIC DNA]</scope>
    <source>
        <strain evidence="2">Puerto Rican</strain>
    </source>
</reference>
<feature type="repeat" description="ANK" evidence="1">
    <location>
        <begin position="167"/>
        <end position="200"/>
    </location>
</feature>
<accession>A0A3Q0KND5</accession>
<evidence type="ECO:0000256" key="1">
    <source>
        <dbReference type="PROSITE-ProRule" id="PRU00023"/>
    </source>
</evidence>
<dbReference type="WBParaSite" id="Smp_141960.2">
    <property type="protein sequence ID" value="Smp_141960.2"/>
    <property type="gene ID" value="Smp_141960"/>
</dbReference>
<dbReference type="AlphaFoldDB" id="A0A3Q0KND5"/>
<dbReference type="PROSITE" id="PS50088">
    <property type="entry name" value="ANK_REPEAT"/>
    <property type="match status" value="1"/>
</dbReference>